<sequence length="342" mass="39086">MASIRDIAKEAGVSPATVSRVLNQDKKFSVRSTTRQRVMEVVRKLHYDPREHHEMVQSLPHRDREIIVLCSLTSSQETRDLYFATIDEGIHDEAATLAIKIGAFVRFPNPNFDYQIVSKFDGVIIIGTFSERFLNSVYRCNRNLVVVDEYRYFDQFDLVRNNYHAETERALNMLYPQGHRQIAFIGGAINRMEKAGITGEQITDIRTTAYLNWMQIHRLRSKNLTTDWSTHEGYQAMEEILDSNTIPTAVVVASDQLAIGAYRSIQLHHLVIPEDIEVVSFNDSQVASYLVPSLSSVHAPSNEMGRAAVRLLLDRWRNRRTVPWQVVLPSKLVARESTVANN</sequence>
<dbReference type="CDD" id="cd01544">
    <property type="entry name" value="PBP1_GalR"/>
    <property type="match status" value="1"/>
</dbReference>
<dbReference type="PROSITE" id="PS50932">
    <property type="entry name" value="HTH_LACI_2"/>
    <property type="match status" value="1"/>
</dbReference>
<dbReference type="PANTHER" id="PTHR30146">
    <property type="entry name" value="LACI-RELATED TRANSCRIPTIONAL REPRESSOR"/>
    <property type="match status" value="1"/>
</dbReference>
<reference evidence="5 6" key="1">
    <citation type="submission" date="2009-06" db="EMBL/GenBank/DDBJ databases">
        <title>The Genome Sequence of Lactobacillus coleohominis strain 101-4-CHN.</title>
        <authorList>
            <consortium name="The Broad Institute Genome Sequencing Platform"/>
            <person name="Ward D."/>
            <person name="Young S.K."/>
            <person name="Zeng Q."/>
            <person name="Koehrsen M."/>
            <person name="Alvarado L."/>
            <person name="Berlin A."/>
            <person name="Borenstein D."/>
            <person name="Chen Z."/>
            <person name="Engels R."/>
            <person name="Freedman E."/>
            <person name="Gellesch M."/>
            <person name="Goldberg J."/>
            <person name="Griggs A."/>
            <person name="Gujja S."/>
            <person name="Heiman D."/>
            <person name="Hepburn T."/>
            <person name="Howarth C."/>
            <person name="Jen D."/>
            <person name="Larson L."/>
            <person name="Lewis B."/>
            <person name="Mehta T."/>
            <person name="Park D."/>
            <person name="Pearson M."/>
            <person name="Roberts A."/>
            <person name="Saif S."/>
            <person name="Shea T."/>
            <person name="Shenoy N."/>
            <person name="Sisk P."/>
            <person name="Stolte C."/>
            <person name="Sykes S."/>
            <person name="Walk T."/>
            <person name="White J."/>
            <person name="Yandava C."/>
            <person name="Liu Y."/>
            <person name="Xu Q."/>
            <person name="Lander E."/>
            <person name="Nusbaum C."/>
            <person name="Galagan J."/>
            <person name="Birren B."/>
        </authorList>
    </citation>
    <scope>NUCLEOTIDE SEQUENCE [LARGE SCALE GENOMIC DNA]</scope>
    <source>
        <strain evidence="5 6">101-4-CHN</strain>
    </source>
</reference>
<dbReference type="HOGENOM" id="CLU_037628_1_0_9"/>
<dbReference type="CDD" id="cd01392">
    <property type="entry name" value="HTH_LacI"/>
    <property type="match status" value="1"/>
</dbReference>
<dbReference type="STRING" id="575594.HMPREF0501_01187"/>
<keyword evidence="1" id="KW-0805">Transcription regulation</keyword>
<dbReference type="Pfam" id="PF00356">
    <property type="entry name" value="LacI"/>
    <property type="match status" value="1"/>
</dbReference>
<dbReference type="EMBL" id="GG698804">
    <property type="protein sequence ID" value="EEU30182.1"/>
    <property type="molecule type" value="Genomic_DNA"/>
</dbReference>
<dbReference type="Gene3D" id="3.40.50.2300">
    <property type="match status" value="2"/>
</dbReference>
<organism evidence="5 6">
    <name type="scientific">Limosilactobacillus coleohominis 101-4-CHN</name>
    <dbReference type="NCBI Taxonomy" id="575594"/>
    <lineage>
        <taxon>Bacteria</taxon>
        <taxon>Bacillati</taxon>
        <taxon>Bacillota</taxon>
        <taxon>Bacilli</taxon>
        <taxon>Lactobacillales</taxon>
        <taxon>Lactobacillaceae</taxon>
        <taxon>Limosilactobacillus</taxon>
    </lineage>
</organism>
<proteinExistence type="predicted"/>
<dbReference type="InterPro" id="IPR046335">
    <property type="entry name" value="LacI/GalR-like_sensor"/>
</dbReference>
<dbReference type="RefSeq" id="WP_006917056.1">
    <property type="nucleotide sequence ID" value="NZ_GG698804.1"/>
</dbReference>
<evidence type="ECO:0000256" key="1">
    <source>
        <dbReference type="ARBA" id="ARBA00023015"/>
    </source>
</evidence>
<dbReference type="PANTHER" id="PTHR30146:SF149">
    <property type="entry name" value="HTH-TYPE TRANSCRIPTIONAL REGULATOR EBGR"/>
    <property type="match status" value="1"/>
</dbReference>
<accession>C7XWC2</accession>
<evidence type="ECO:0000256" key="2">
    <source>
        <dbReference type="ARBA" id="ARBA00023125"/>
    </source>
</evidence>
<dbReference type="InterPro" id="IPR000843">
    <property type="entry name" value="HTH_LacI"/>
</dbReference>
<keyword evidence="2" id="KW-0238">DNA-binding</keyword>
<evidence type="ECO:0000313" key="5">
    <source>
        <dbReference type="EMBL" id="EEU30182.1"/>
    </source>
</evidence>
<dbReference type="InterPro" id="IPR010982">
    <property type="entry name" value="Lambda_DNA-bd_dom_sf"/>
</dbReference>
<dbReference type="OrthoDB" id="43195at2"/>
<protein>
    <submittedName>
        <fullName evidence="5">Transcriptional regulator, LacI family</fullName>
    </submittedName>
</protein>
<dbReference type="Pfam" id="PF13377">
    <property type="entry name" value="Peripla_BP_3"/>
    <property type="match status" value="1"/>
</dbReference>
<evidence type="ECO:0000313" key="6">
    <source>
        <dbReference type="Proteomes" id="UP000003987"/>
    </source>
</evidence>
<dbReference type="PROSITE" id="PS00356">
    <property type="entry name" value="HTH_LACI_1"/>
    <property type="match status" value="1"/>
</dbReference>
<dbReference type="SUPFAM" id="SSF53822">
    <property type="entry name" value="Periplasmic binding protein-like I"/>
    <property type="match status" value="1"/>
</dbReference>
<evidence type="ECO:0000256" key="3">
    <source>
        <dbReference type="ARBA" id="ARBA00023163"/>
    </source>
</evidence>
<gene>
    <name evidence="5" type="ORF">HMPREF0501_01187</name>
</gene>
<feature type="domain" description="HTH lacI-type" evidence="4">
    <location>
        <begin position="2"/>
        <end position="58"/>
    </location>
</feature>
<dbReference type="PRINTS" id="PR00036">
    <property type="entry name" value="HTHLACI"/>
</dbReference>
<dbReference type="SMART" id="SM00354">
    <property type="entry name" value="HTH_LACI"/>
    <property type="match status" value="1"/>
</dbReference>
<dbReference type="GO" id="GO:0003700">
    <property type="term" value="F:DNA-binding transcription factor activity"/>
    <property type="evidence" value="ECO:0007669"/>
    <property type="project" value="TreeGrafter"/>
</dbReference>
<dbReference type="GO" id="GO:0000976">
    <property type="term" value="F:transcription cis-regulatory region binding"/>
    <property type="evidence" value="ECO:0007669"/>
    <property type="project" value="TreeGrafter"/>
</dbReference>
<evidence type="ECO:0000259" key="4">
    <source>
        <dbReference type="PROSITE" id="PS50932"/>
    </source>
</evidence>
<keyword evidence="6" id="KW-1185">Reference proteome</keyword>
<dbReference type="Proteomes" id="UP000003987">
    <property type="component" value="Unassembled WGS sequence"/>
</dbReference>
<name>C7XWC2_9LACO</name>
<dbReference type="InterPro" id="IPR028082">
    <property type="entry name" value="Peripla_BP_I"/>
</dbReference>
<dbReference type="eggNOG" id="COG1609">
    <property type="taxonomic scope" value="Bacteria"/>
</dbReference>
<dbReference type="AlphaFoldDB" id="C7XWC2"/>
<keyword evidence="3" id="KW-0804">Transcription</keyword>
<dbReference type="Gene3D" id="1.10.260.40">
    <property type="entry name" value="lambda repressor-like DNA-binding domains"/>
    <property type="match status" value="1"/>
</dbReference>
<dbReference type="SUPFAM" id="SSF47413">
    <property type="entry name" value="lambda repressor-like DNA-binding domains"/>
    <property type="match status" value="1"/>
</dbReference>